<feature type="transmembrane region" description="Helical" evidence="7">
    <location>
        <begin position="35"/>
        <end position="58"/>
    </location>
</feature>
<name>A0A428UIC6_9HYPO</name>
<reference evidence="9 10" key="1">
    <citation type="submission" date="2017-06" db="EMBL/GenBank/DDBJ databases">
        <title>Comparative genomic analysis of Ambrosia Fusariam Clade fungi.</title>
        <authorList>
            <person name="Stajich J.E."/>
            <person name="Carrillo J."/>
            <person name="Kijimoto T."/>
            <person name="Eskalen A."/>
            <person name="O'Donnell K."/>
            <person name="Kasson M."/>
        </authorList>
    </citation>
    <scope>NUCLEOTIDE SEQUENCE [LARGE SCALE GENOMIC DNA]</scope>
    <source>
        <strain evidence="9 10">NRRL62579</strain>
    </source>
</reference>
<dbReference type="SUPFAM" id="SSF144091">
    <property type="entry name" value="Rhomboid-like"/>
    <property type="match status" value="1"/>
</dbReference>
<evidence type="ECO:0000313" key="10">
    <source>
        <dbReference type="Proteomes" id="UP000287144"/>
    </source>
</evidence>
<dbReference type="GO" id="GO:0016020">
    <property type="term" value="C:membrane"/>
    <property type="evidence" value="ECO:0007669"/>
    <property type="project" value="UniProtKB-SubCell"/>
</dbReference>
<keyword evidence="5 7" id="KW-1133">Transmembrane helix</keyword>
<dbReference type="InterPro" id="IPR050925">
    <property type="entry name" value="Rhomboid_protease_S54"/>
</dbReference>
<evidence type="ECO:0000256" key="5">
    <source>
        <dbReference type="ARBA" id="ARBA00022989"/>
    </source>
</evidence>
<accession>A0A428UIC6</accession>
<evidence type="ECO:0000256" key="6">
    <source>
        <dbReference type="ARBA" id="ARBA00023136"/>
    </source>
</evidence>
<comment type="subcellular location">
    <subcellularLocation>
        <location evidence="1">Membrane</location>
        <topology evidence="1">Multi-pass membrane protein</topology>
    </subcellularLocation>
</comment>
<dbReference type="InterPro" id="IPR035952">
    <property type="entry name" value="Rhomboid-like_sf"/>
</dbReference>
<evidence type="ECO:0000259" key="8">
    <source>
        <dbReference type="Pfam" id="PF01694"/>
    </source>
</evidence>
<evidence type="ECO:0000256" key="4">
    <source>
        <dbReference type="ARBA" id="ARBA00022801"/>
    </source>
</evidence>
<dbReference type="PANTHER" id="PTHR43731">
    <property type="entry name" value="RHOMBOID PROTEASE"/>
    <property type="match status" value="1"/>
</dbReference>
<keyword evidence="10" id="KW-1185">Reference proteome</keyword>
<dbReference type="Proteomes" id="UP000287144">
    <property type="component" value="Unassembled WGS sequence"/>
</dbReference>
<feature type="transmembrane region" description="Helical" evidence="7">
    <location>
        <begin position="64"/>
        <end position="82"/>
    </location>
</feature>
<dbReference type="InterPro" id="IPR022764">
    <property type="entry name" value="Peptidase_S54_rhomboid_dom"/>
</dbReference>
<keyword evidence="4" id="KW-0378">Hydrolase</keyword>
<dbReference type="GO" id="GO:0004252">
    <property type="term" value="F:serine-type endopeptidase activity"/>
    <property type="evidence" value="ECO:0007669"/>
    <property type="project" value="InterPro"/>
</dbReference>
<dbReference type="Pfam" id="PF01694">
    <property type="entry name" value="Rhomboid"/>
    <property type="match status" value="1"/>
</dbReference>
<dbReference type="Gene3D" id="1.20.1540.10">
    <property type="entry name" value="Rhomboid-like"/>
    <property type="match status" value="1"/>
</dbReference>
<organism evidence="9 10">
    <name type="scientific">Fusarium oligoseptatum</name>
    <dbReference type="NCBI Taxonomy" id="2604345"/>
    <lineage>
        <taxon>Eukaryota</taxon>
        <taxon>Fungi</taxon>
        <taxon>Dikarya</taxon>
        <taxon>Ascomycota</taxon>
        <taxon>Pezizomycotina</taxon>
        <taxon>Sordariomycetes</taxon>
        <taxon>Hypocreomycetidae</taxon>
        <taxon>Hypocreales</taxon>
        <taxon>Nectriaceae</taxon>
        <taxon>Fusarium</taxon>
        <taxon>Fusarium solani species complex</taxon>
    </lineage>
</organism>
<evidence type="ECO:0000256" key="3">
    <source>
        <dbReference type="ARBA" id="ARBA00022692"/>
    </source>
</evidence>
<evidence type="ECO:0000256" key="1">
    <source>
        <dbReference type="ARBA" id="ARBA00004141"/>
    </source>
</evidence>
<dbReference type="PANTHER" id="PTHR43731:SF14">
    <property type="entry name" value="PRESENILIN-ASSOCIATED RHOMBOID-LIKE PROTEIN, MITOCHONDRIAL"/>
    <property type="match status" value="1"/>
</dbReference>
<dbReference type="GO" id="GO:0006465">
    <property type="term" value="P:signal peptide processing"/>
    <property type="evidence" value="ECO:0007669"/>
    <property type="project" value="TreeGrafter"/>
</dbReference>
<sequence length="169" mass="18437">MFTSPFSHQKLSHLFINMVPLWLIGSLVHDEVGRANFLALYVGCGAVGFLGSLVTYALRGWLSITSLGASGATLGLCSAYFWEHRDDGFRFFGLPENGVHGIVFLALLFVPQLAAFGKTAKFKVDIASHIVGMFAGILGIEYLNHSKEKRERKVIDMSAGQDQTATPSQ</sequence>
<dbReference type="STRING" id="1325735.A0A428UIC6"/>
<evidence type="ECO:0000313" key="9">
    <source>
        <dbReference type="EMBL" id="RSM14030.1"/>
    </source>
</evidence>
<dbReference type="EMBL" id="NKCK01000008">
    <property type="protein sequence ID" value="RSM14030.1"/>
    <property type="molecule type" value="Genomic_DNA"/>
</dbReference>
<feature type="transmembrane region" description="Helical" evidence="7">
    <location>
        <begin position="126"/>
        <end position="143"/>
    </location>
</feature>
<dbReference type="AlphaFoldDB" id="A0A428UIC6"/>
<evidence type="ECO:0000256" key="7">
    <source>
        <dbReference type="SAM" id="Phobius"/>
    </source>
</evidence>
<feature type="domain" description="Peptidase S54 rhomboid" evidence="8">
    <location>
        <begin position="1"/>
        <end position="138"/>
    </location>
</feature>
<proteinExistence type="inferred from homology"/>
<evidence type="ECO:0000256" key="2">
    <source>
        <dbReference type="ARBA" id="ARBA00009045"/>
    </source>
</evidence>
<comment type="caution">
    <text evidence="9">The sequence shown here is derived from an EMBL/GenBank/DDBJ whole genome shotgun (WGS) entry which is preliminary data.</text>
</comment>
<keyword evidence="6 7" id="KW-0472">Membrane</keyword>
<comment type="similarity">
    <text evidence="2">Belongs to the peptidase S54 family.</text>
</comment>
<keyword evidence="3 7" id="KW-0812">Transmembrane</keyword>
<gene>
    <name evidence="9" type="ORF">CEP52_001670</name>
</gene>
<feature type="transmembrane region" description="Helical" evidence="7">
    <location>
        <begin position="94"/>
        <end position="114"/>
    </location>
</feature>
<protein>
    <recommendedName>
        <fullName evidence="8">Peptidase S54 rhomboid domain-containing protein</fullName>
    </recommendedName>
</protein>